<dbReference type="RefSeq" id="XP_016228685.1">
    <property type="nucleotide sequence ID" value="XM_016365036.1"/>
</dbReference>
<keyword evidence="4 7" id="KW-0547">Nucleotide-binding</keyword>
<dbReference type="GO" id="GO:0016301">
    <property type="term" value="F:kinase activity"/>
    <property type="evidence" value="ECO:0007669"/>
    <property type="project" value="UniProtKB-UniRule"/>
</dbReference>
<proteinExistence type="inferred from homology"/>
<keyword evidence="3 7" id="KW-0808">Transferase</keyword>
<dbReference type="InterPro" id="IPR007371">
    <property type="entry name" value="TPK_catalytic"/>
</dbReference>
<protein>
    <recommendedName>
        <fullName evidence="7">Thiamine pyrophosphokinase</fullName>
        <ecNumber evidence="7">2.7.6.2</ecNumber>
    </recommendedName>
</protein>
<dbReference type="AlphaFoldDB" id="A0A0D1Y8X7"/>
<dbReference type="SUPFAM" id="SSF63862">
    <property type="entry name" value="Thiamin pyrophosphokinase, substrate-binding domain"/>
    <property type="match status" value="1"/>
</dbReference>
<sequence length="303" mass="32851">MSTHWHPSAFFPTSATKPHATPPRPYAVLVLNQSLNSPALHAVLTNAKYLVCADAGADRYLKEHQLWVSSTSSIAPSAATSKLSSSPSPGVTDSNNPQAEHRLPDAIVGDLDSLTAETEAYYRARGVEIVRDPDQYSTDFTKSLRWIRSKVVAAAATSPSPQQDHDHHNVMDVLVLGGLGGRVDQGFSQIHHLYMAENIADLLQGRIYLLSEQSLSFVLADGLNLIHIEPGSFAENVGIIPILGKSFINTKGLEWDVEDWPTQFGGQVSTSNHIRSNVIQVSFQGPKPLFTMELDTSLSASGA</sequence>
<evidence type="ECO:0000256" key="8">
    <source>
        <dbReference type="SAM" id="MobiDB-lite"/>
    </source>
</evidence>
<feature type="domain" description="Thiamin pyrophosphokinase thiamin-binding" evidence="9">
    <location>
        <begin position="222"/>
        <end position="289"/>
    </location>
</feature>
<dbReference type="Pfam" id="PF04265">
    <property type="entry name" value="TPK_B1_binding"/>
    <property type="match status" value="1"/>
</dbReference>
<dbReference type="InterPro" id="IPR036759">
    <property type="entry name" value="TPK_catalytic_sf"/>
</dbReference>
<evidence type="ECO:0000256" key="5">
    <source>
        <dbReference type="ARBA" id="ARBA00022777"/>
    </source>
</evidence>
<evidence type="ECO:0000259" key="9">
    <source>
        <dbReference type="SMART" id="SM00983"/>
    </source>
</evidence>
<comment type="similarity">
    <text evidence="2 7">Belongs to the thiamine pyrophosphokinase family.</text>
</comment>
<evidence type="ECO:0000256" key="4">
    <source>
        <dbReference type="ARBA" id="ARBA00022741"/>
    </source>
</evidence>
<dbReference type="PANTHER" id="PTHR13622:SF8">
    <property type="entry name" value="THIAMIN PYROPHOSPHOKINASE 1"/>
    <property type="match status" value="1"/>
</dbReference>
<evidence type="ECO:0000256" key="3">
    <source>
        <dbReference type="ARBA" id="ARBA00022679"/>
    </source>
</evidence>
<dbReference type="OMA" id="HHLYMMT"/>
<keyword evidence="5 7" id="KW-0418">Kinase</keyword>
<dbReference type="HOGENOM" id="CLU_044237_0_0_1"/>
<name>A0A0D1Y8X7_EXOME</name>
<dbReference type="VEuPathDB" id="FungiDB:PV10_00902"/>
<keyword evidence="6 7" id="KW-0067">ATP-binding</keyword>
<dbReference type="EMBL" id="KN847520">
    <property type="protein sequence ID" value="KIV97111.1"/>
    <property type="molecule type" value="Genomic_DNA"/>
</dbReference>
<gene>
    <name evidence="10" type="ORF">PV10_00902</name>
</gene>
<dbReference type="PIRSF" id="PIRSF031057">
    <property type="entry name" value="Thiamin_pyrophosphokinase"/>
    <property type="match status" value="1"/>
</dbReference>
<dbReference type="GO" id="GO:0005524">
    <property type="term" value="F:ATP binding"/>
    <property type="evidence" value="ECO:0007669"/>
    <property type="project" value="UniProtKB-UniRule"/>
</dbReference>
<dbReference type="Gene3D" id="3.40.50.10240">
    <property type="entry name" value="Thiamin pyrophosphokinase, catalytic domain"/>
    <property type="match status" value="1"/>
</dbReference>
<dbReference type="InterPro" id="IPR036371">
    <property type="entry name" value="TPK_B1-bd_sf"/>
</dbReference>
<dbReference type="EC" id="2.7.6.2" evidence="7"/>
<dbReference type="InterPro" id="IPR006282">
    <property type="entry name" value="Thi_PPkinase"/>
</dbReference>
<dbReference type="CDD" id="cd07995">
    <property type="entry name" value="TPK"/>
    <property type="match status" value="1"/>
</dbReference>
<evidence type="ECO:0000256" key="1">
    <source>
        <dbReference type="ARBA" id="ARBA00005078"/>
    </source>
</evidence>
<comment type="pathway">
    <text evidence="1 7">Cofactor biosynthesis; thiamine diphosphate biosynthesis; thiamine diphosphate from thiamine: step 1/1.</text>
</comment>
<feature type="compositionally biased region" description="Low complexity" evidence="8">
    <location>
        <begin position="78"/>
        <end position="89"/>
    </location>
</feature>
<dbReference type="GO" id="GO:0006772">
    <property type="term" value="P:thiamine metabolic process"/>
    <property type="evidence" value="ECO:0007669"/>
    <property type="project" value="InterPro"/>
</dbReference>
<dbReference type="GeneID" id="27318747"/>
<comment type="catalytic activity">
    <reaction evidence="7">
        <text>thiamine + ATP = thiamine diphosphate + AMP + H(+)</text>
        <dbReference type="Rhea" id="RHEA:11576"/>
        <dbReference type="ChEBI" id="CHEBI:15378"/>
        <dbReference type="ChEBI" id="CHEBI:18385"/>
        <dbReference type="ChEBI" id="CHEBI:30616"/>
        <dbReference type="ChEBI" id="CHEBI:58937"/>
        <dbReference type="ChEBI" id="CHEBI:456215"/>
    </reaction>
</comment>
<dbReference type="Pfam" id="PF04263">
    <property type="entry name" value="TPK_catalytic"/>
    <property type="match status" value="1"/>
</dbReference>
<evidence type="ECO:0000256" key="7">
    <source>
        <dbReference type="PIRNR" id="PIRNR031057"/>
    </source>
</evidence>
<feature type="compositionally biased region" description="Polar residues" evidence="8">
    <location>
        <begin position="1"/>
        <end position="16"/>
    </location>
</feature>
<dbReference type="Proteomes" id="UP000054302">
    <property type="component" value="Unassembled WGS sequence"/>
</dbReference>
<dbReference type="GO" id="GO:0030975">
    <property type="term" value="F:thiamine binding"/>
    <property type="evidence" value="ECO:0007669"/>
    <property type="project" value="UniProtKB-UniRule"/>
</dbReference>
<organism evidence="10 11">
    <name type="scientific">Exophiala mesophila</name>
    <name type="common">Black yeast-like fungus</name>
    <dbReference type="NCBI Taxonomy" id="212818"/>
    <lineage>
        <taxon>Eukaryota</taxon>
        <taxon>Fungi</taxon>
        <taxon>Dikarya</taxon>
        <taxon>Ascomycota</taxon>
        <taxon>Pezizomycotina</taxon>
        <taxon>Eurotiomycetes</taxon>
        <taxon>Chaetothyriomycetidae</taxon>
        <taxon>Chaetothyriales</taxon>
        <taxon>Herpotrichiellaceae</taxon>
        <taxon>Exophiala</taxon>
    </lineage>
</organism>
<evidence type="ECO:0000256" key="2">
    <source>
        <dbReference type="ARBA" id="ARBA00006785"/>
    </source>
</evidence>
<dbReference type="GO" id="GO:0009229">
    <property type="term" value="P:thiamine diphosphate biosynthetic process"/>
    <property type="evidence" value="ECO:0007669"/>
    <property type="project" value="UniProtKB-UniRule"/>
</dbReference>
<dbReference type="Gene3D" id="2.60.120.320">
    <property type="entry name" value="Thiamin pyrophosphokinase, thiamin-binding domain"/>
    <property type="match status" value="1"/>
</dbReference>
<dbReference type="NCBIfam" id="TIGR01378">
    <property type="entry name" value="thi_PPkinase"/>
    <property type="match status" value="1"/>
</dbReference>
<dbReference type="InterPro" id="IPR007373">
    <property type="entry name" value="Thiamin_PyroPKinase_B1-bd"/>
</dbReference>
<accession>A0A0D1Y8X7</accession>
<dbReference type="PANTHER" id="PTHR13622">
    <property type="entry name" value="THIAMIN PYROPHOSPHOKINASE"/>
    <property type="match status" value="1"/>
</dbReference>
<evidence type="ECO:0000256" key="6">
    <source>
        <dbReference type="ARBA" id="ARBA00022840"/>
    </source>
</evidence>
<dbReference type="UniPathway" id="UPA00060">
    <property type="reaction ID" value="UER00597"/>
</dbReference>
<dbReference type="SMART" id="SM00983">
    <property type="entry name" value="TPK_B1_binding"/>
    <property type="match status" value="1"/>
</dbReference>
<dbReference type="SUPFAM" id="SSF63999">
    <property type="entry name" value="Thiamin pyrophosphokinase, catalytic domain"/>
    <property type="match status" value="1"/>
</dbReference>
<feature type="region of interest" description="Disordered" evidence="8">
    <location>
        <begin position="78"/>
        <end position="101"/>
    </location>
</feature>
<evidence type="ECO:0000313" key="11">
    <source>
        <dbReference type="Proteomes" id="UP000054302"/>
    </source>
</evidence>
<feature type="region of interest" description="Disordered" evidence="8">
    <location>
        <begin position="1"/>
        <end position="20"/>
    </location>
</feature>
<keyword evidence="11" id="KW-1185">Reference proteome</keyword>
<dbReference type="STRING" id="212818.A0A0D1Y8X7"/>
<dbReference type="InterPro" id="IPR016966">
    <property type="entry name" value="Thiamin_pyrophosphokinase_euk"/>
</dbReference>
<evidence type="ECO:0000313" key="10">
    <source>
        <dbReference type="EMBL" id="KIV97111.1"/>
    </source>
</evidence>
<dbReference type="OrthoDB" id="25149at2759"/>
<dbReference type="GO" id="GO:0004788">
    <property type="term" value="F:thiamine diphosphokinase activity"/>
    <property type="evidence" value="ECO:0007669"/>
    <property type="project" value="UniProtKB-UniRule"/>
</dbReference>
<reference evidence="10 11" key="1">
    <citation type="submission" date="2015-01" db="EMBL/GenBank/DDBJ databases">
        <title>The Genome Sequence of Exophiala mesophila CBS40295.</title>
        <authorList>
            <consortium name="The Broad Institute Genomics Platform"/>
            <person name="Cuomo C."/>
            <person name="de Hoog S."/>
            <person name="Gorbushina A."/>
            <person name="Stielow B."/>
            <person name="Teixiera M."/>
            <person name="Abouelleil A."/>
            <person name="Chapman S.B."/>
            <person name="Priest M."/>
            <person name="Young S.K."/>
            <person name="Wortman J."/>
            <person name="Nusbaum C."/>
            <person name="Birren B."/>
        </authorList>
    </citation>
    <scope>NUCLEOTIDE SEQUENCE [LARGE SCALE GENOMIC DNA]</scope>
    <source>
        <strain evidence="10 11">CBS 40295</strain>
    </source>
</reference>